<feature type="compositionally biased region" description="Basic and acidic residues" evidence="6">
    <location>
        <begin position="325"/>
        <end position="336"/>
    </location>
</feature>
<evidence type="ECO:0000256" key="3">
    <source>
        <dbReference type="ARBA" id="ARBA00010707"/>
    </source>
</evidence>
<keyword evidence="5" id="KW-0472">Membrane</keyword>
<dbReference type="GO" id="GO:0045033">
    <property type="term" value="P:peroxisome inheritance"/>
    <property type="evidence" value="ECO:0007669"/>
    <property type="project" value="InterPro"/>
</dbReference>
<comment type="subcellular location">
    <subcellularLocation>
        <location evidence="2">Peroxisome membrane</location>
        <topology evidence="2">Peripheral membrane protein</topology>
    </subcellularLocation>
</comment>
<comment type="function">
    <text evidence="1">Required for peroxisome inheritance.</text>
</comment>
<evidence type="ECO:0000256" key="1">
    <source>
        <dbReference type="ARBA" id="ARBA00003594"/>
    </source>
</evidence>
<reference evidence="7 8" key="1">
    <citation type="submission" date="2023-08" db="EMBL/GenBank/DDBJ databases">
        <title>Black Yeasts Isolated from many extreme environments.</title>
        <authorList>
            <person name="Coleine C."/>
            <person name="Stajich J.E."/>
            <person name="Selbmann L."/>
        </authorList>
    </citation>
    <scope>NUCLEOTIDE SEQUENCE [LARGE SCALE GENOMIC DNA]</scope>
    <source>
        <strain evidence="7 8">CCFEE 5910</strain>
    </source>
</reference>
<feature type="compositionally biased region" description="Basic residues" evidence="6">
    <location>
        <begin position="777"/>
        <end position="787"/>
    </location>
</feature>
<feature type="compositionally biased region" description="Polar residues" evidence="6">
    <location>
        <begin position="377"/>
        <end position="402"/>
    </location>
</feature>
<feature type="region of interest" description="Disordered" evidence="6">
    <location>
        <begin position="215"/>
        <end position="436"/>
    </location>
</feature>
<dbReference type="Proteomes" id="UP001309876">
    <property type="component" value="Unassembled WGS sequence"/>
</dbReference>
<feature type="compositionally biased region" description="Acidic residues" evidence="6">
    <location>
        <begin position="805"/>
        <end position="818"/>
    </location>
</feature>
<keyword evidence="8" id="KW-1185">Reference proteome</keyword>
<dbReference type="Pfam" id="PF12634">
    <property type="entry name" value="Inp1"/>
    <property type="match status" value="1"/>
</dbReference>
<protein>
    <recommendedName>
        <fullName evidence="4">Inheritance of peroxisomes protein 1</fullName>
    </recommendedName>
</protein>
<feature type="compositionally biased region" description="Basic and acidic residues" evidence="6">
    <location>
        <begin position="421"/>
        <end position="436"/>
    </location>
</feature>
<feature type="compositionally biased region" description="Basic and acidic residues" evidence="6">
    <location>
        <begin position="357"/>
        <end position="376"/>
    </location>
</feature>
<evidence type="ECO:0000256" key="6">
    <source>
        <dbReference type="SAM" id="MobiDB-lite"/>
    </source>
</evidence>
<feature type="compositionally biased region" description="Basic and acidic residues" evidence="6">
    <location>
        <begin position="524"/>
        <end position="534"/>
    </location>
</feature>
<gene>
    <name evidence="7" type="ORF">LTR05_003970</name>
</gene>
<feature type="compositionally biased region" description="Low complexity" evidence="6">
    <location>
        <begin position="10"/>
        <end position="23"/>
    </location>
</feature>
<dbReference type="GO" id="GO:0005780">
    <property type="term" value="C:extrinsic component of intraperoxisomal membrane"/>
    <property type="evidence" value="ECO:0007669"/>
    <property type="project" value="InterPro"/>
</dbReference>
<evidence type="ECO:0000313" key="8">
    <source>
        <dbReference type="Proteomes" id="UP001309876"/>
    </source>
</evidence>
<feature type="compositionally biased region" description="Polar residues" evidence="6">
    <location>
        <begin position="257"/>
        <end position="266"/>
    </location>
</feature>
<proteinExistence type="inferred from homology"/>
<feature type="region of interest" description="Disordered" evidence="6">
    <location>
        <begin position="1"/>
        <end position="25"/>
    </location>
</feature>
<comment type="similarity">
    <text evidence="3">Belongs to the INP1 family.</text>
</comment>
<dbReference type="AlphaFoldDB" id="A0AAN7T2K1"/>
<organism evidence="7 8">
    <name type="scientific">Lithohypha guttulata</name>
    <dbReference type="NCBI Taxonomy" id="1690604"/>
    <lineage>
        <taxon>Eukaryota</taxon>
        <taxon>Fungi</taxon>
        <taxon>Dikarya</taxon>
        <taxon>Ascomycota</taxon>
        <taxon>Pezizomycotina</taxon>
        <taxon>Eurotiomycetes</taxon>
        <taxon>Chaetothyriomycetidae</taxon>
        <taxon>Chaetothyriales</taxon>
        <taxon>Trichomeriaceae</taxon>
        <taxon>Lithohypha</taxon>
    </lineage>
</organism>
<dbReference type="EMBL" id="JAVRRJ010000003">
    <property type="protein sequence ID" value="KAK5086802.1"/>
    <property type="molecule type" value="Genomic_DNA"/>
</dbReference>
<comment type="caution">
    <text evidence="7">The sequence shown here is derived from an EMBL/GenBank/DDBJ whole genome shotgun (WGS) entry which is preliminary data.</text>
</comment>
<evidence type="ECO:0000313" key="7">
    <source>
        <dbReference type="EMBL" id="KAK5086802.1"/>
    </source>
</evidence>
<feature type="compositionally biased region" description="Acidic residues" evidence="6">
    <location>
        <begin position="761"/>
        <end position="770"/>
    </location>
</feature>
<name>A0AAN7T2K1_9EURO</name>
<evidence type="ECO:0000256" key="4">
    <source>
        <dbReference type="ARBA" id="ARBA00021397"/>
    </source>
</evidence>
<evidence type="ECO:0000256" key="5">
    <source>
        <dbReference type="ARBA" id="ARBA00023136"/>
    </source>
</evidence>
<feature type="region of interest" description="Disordered" evidence="6">
    <location>
        <begin position="500"/>
        <end position="534"/>
    </location>
</feature>
<sequence length="818" mass="90857">MASSPITGERPSSFRRSSSRFASLPQRSLSFHERAALSKEDADANVLYSHPNVRIYLFQPPTNALESLDKTKKSHTDADYPIDAVEILPWRSRTETLSAKGKLIIEKVQGSVHFMKAGASFIHTIMRNSQCWCVDGESKFVMRVGKLRYQRIEFPSTEPEDKEKVNEFKEVIAKILKFENTPCPFIRAFKVDLPEDAITPKRRGTWKRKEVITPNTPVVDSPLGPRKNTRTMSMRAMPPSSFPSRSMDAIDMERPRTASTPISSARYSFPDVRTESPINYASGEDNTDNERHDSESDRQESSQHSGVEDSDRESHTAPIIRSPLKHVETIALREDNVPSDTEQLKQGPTAAGLRRSSTVEDQIRLFERFKPKHDTQSRSSPESQSLPYFSTEDQPTIDSTIGNAVIDSKSEPEQQQSSSSDHVELSEPLPEDNREPQPQEIFATSVTIDQELVTHGNSDLDTTTASNGTSVTQSISPANETQVPVKTIRASDLVALEQENGFIDSGSPHEPVIVATSTTSSEPPESKDNLSVEKDERLTSDLSEIFDRLQRTQTNDDVESIVSTDSFHTLQSDQDTEGSNNFDAQTLKTRSFQHRRELSEATVTAASVEYDCAHDTDTINDYIHHNPSTSQTTHTQLAVPDTLLTNNNDTPSELRQRLIRRRSLSPLPPASILRPPSPSPTTSPIPTILLQKAATLAVVKPIEVVIFVVQILARIAGGATMNDLVSGHLFRRPGGSRRTASGTFEQAIQSRGKEFYRGEDSDGEEEEDVDDYGHPVVKSRRQSRTRSAKGEKSTTTFSVPGSIVEGDDDDVVSQDSID</sequence>
<feature type="region of interest" description="Disordered" evidence="6">
    <location>
        <begin position="457"/>
        <end position="480"/>
    </location>
</feature>
<accession>A0AAN7T2K1</accession>
<dbReference type="InterPro" id="IPR024758">
    <property type="entry name" value="Inp1"/>
</dbReference>
<feature type="compositionally biased region" description="Basic and acidic residues" evidence="6">
    <location>
        <begin position="288"/>
        <end position="315"/>
    </location>
</feature>
<evidence type="ECO:0000256" key="2">
    <source>
        <dbReference type="ARBA" id="ARBA00004421"/>
    </source>
</evidence>
<feature type="region of interest" description="Disordered" evidence="6">
    <location>
        <begin position="754"/>
        <end position="818"/>
    </location>
</feature>